<dbReference type="SUPFAM" id="SSF55681">
    <property type="entry name" value="Class II aaRS and biotin synthetases"/>
    <property type="match status" value="1"/>
</dbReference>
<proteinExistence type="inferred from homology"/>
<evidence type="ECO:0000256" key="1">
    <source>
        <dbReference type="ARBA" id="ARBA00008226"/>
    </source>
</evidence>
<keyword evidence="5 7" id="KW-0648">Protein biosynthesis</keyword>
<name>A0A518EU75_9BACT</name>
<keyword evidence="3 7" id="KW-0547">Nucleotide-binding</keyword>
<dbReference type="SUPFAM" id="SSF50249">
    <property type="entry name" value="Nucleic acid-binding proteins"/>
    <property type="match status" value="1"/>
</dbReference>
<dbReference type="HAMAP" id="MF_00534">
    <property type="entry name" value="Asn_tRNA_synth"/>
    <property type="match status" value="1"/>
</dbReference>
<keyword evidence="4 7" id="KW-0067">ATP-binding</keyword>
<dbReference type="GO" id="GO:0004816">
    <property type="term" value="F:asparagine-tRNA ligase activity"/>
    <property type="evidence" value="ECO:0007669"/>
    <property type="project" value="UniProtKB-UniRule"/>
</dbReference>
<dbReference type="GO" id="GO:0006421">
    <property type="term" value="P:asparaginyl-tRNA aminoacylation"/>
    <property type="evidence" value="ECO:0007669"/>
    <property type="project" value="UniProtKB-UniRule"/>
</dbReference>
<organism evidence="9 10">
    <name type="scientific">Saltatorellus ferox</name>
    <dbReference type="NCBI Taxonomy" id="2528018"/>
    <lineage>
        <taxon>Bacteria</taxon>
        <taxon>Pseudomonadati</taxon>
        <taxon>Planctomycetota</taxon>
        <taxon>Planctomycetia</taxon>
        <taxon>Planctomycetia incertae sedis</taxon>
        <taxon>Saltatorellus</taxon>
    </lineage>
</organism>
<evidence type="ECO:0000256" key="6">
    <source>
        <dbReference type="ARBA" id="ARBA00023146"/>
    </source>
</evidence>
<dbReference type="InterPro" id="IPR004522">
    <property type="entry name" value="Asn-tRNA-ligase"/>
</dbReference>
<dbReference type="CDD" id="cd04323">
    <property type="entry name" value="AsnRS_cyto_like_N"/>
    <property type="match status" value="1"/>
</dbReference>
<evidence type="ECO:0000256" key="7">
    <source>
        <dbReference type="HAMAP-Rule" id="MF_00534"/>
    </source>
</evidence>
<dbReference type="InterPro" id="IPR004365">
    <property type="entry name" value="NA-bd_OB_tRNA"/>
</dbReference>
<accession>A0A518EU75</accession>
<dbReference type="Pfam" id="PF00152">
    <property type="entry name" value="tRNA-synt_2"/>
    <property type="match status" value="1"/>
</dbReference>
<comment type="catalytic activity">
    <reaction evidence="7">
        <text>tRNA(Asn) + L-asparagine + ATP = L-asparaginyl-tRNA(Asn) + AMP + diphosphate + H(+)</text>
        <dbReference type="Rhea" id="RHEA:11180"/>
        <dbReference type="Rhea" id="RHEA-COMP:9659"/>
        <dbReference type="Rhea" id="RHEA-COMP:9674"/>
        <dbReference type="ChEBI" id="CHEBI:15378"/>
        <dbReference type="ChEBI" id="CHEBI:30616"/>
        <dbReference type="ChEBI" id="CHEBI:33019"/>
        <dbReference type="ChEBI" id="CHEBI:58048"/>
        <dbReference type="ChEBI" id="CHEBI:78442"/>
        <dbReference type="ChEBI" id="CHEBI:78515"/>
        <dbReference type="ChEBI" id="CHEBI:456215"/>
        <dbReference type="EC" id="6.1.1.22"/>
    </reaction>
</comment>
<comment type="subunit">
    <text evidence="7">Homodimer.</text>
</comment>
<dbReference type="CDD" id="cd00776">
    <property type="entry name" value="AsxRS_core"/>
    <property type="match status" value="1"/>
</dbReference>
<dbReference type="GO" id="GO:0005737">
    <property type="term" value="C:cytoplasm"/>
    <property type="evidence" value="ECO:0007669"/>
    <property type="project" value="UniProtKB-SubCell"/>
</dbReference>
<evidence type="ECO:0000256" key="2">
    <source>
        <dbReference type="ARBA" id="ARBA00022598"/>
    </source>
</evidence>
<dbReference type="EMBL" id="CP036434">
    <property type="protein sequence ID" value="QDV07621.1"/>
    <property type="molecule type" value="Genomic_DNA"/>
</dbReference>
<comment type="similarity">
    <text evidence="1 7">Belongs to the class-II aminoacyl-tRNA synthetase family.</text>
</comment>
<evidence type="ECO:0000256" key="3">
    <source>
        <dbReference type="ARBA" id="ARBA00022741"/>
    </source>
</evidence>
<keyword evidence="2 7" id="KW-0436">Ligase</keyword>
<gene>
    <name evidence="7 9" type="primary">asnS</name>
    <name evidence="9" type="ORF">Poly30_31490</name>
</gene>
<dbReference type="NCBIfam" id="TIGR00457">
    <property type="entry name" value="asnS"/>
    <property type="match status" value="1"/>
</dbReference>
<dbReference type="InterPro" id="IPR012340">
    <property type="entry name" value="NA-bd_OB-fold"/>
</dbReference>
<dbReference type="OrthoDB" id="9762036at2"/>
<dbReference type="InterPro" id="IPR006195">
    <property type="entry name" value="aa-tRNA-synth_II"/>
</dbReference>
<sequence>MSSSSTPRAIPLATIEHLDRFAGQNVELRGWVHNRTSKGKLHFVTLRDGTGYVQCVLKKNDVSDELFDTIGAASQESSLRLFGEVRADDRAPGGYEISVTGGEVLQSTSDFPITPKEHGADFLLSRRHLWLRSRRQWAIMRTRSAIMFSLRRFFDERGFLCIDSPIFTPSACEGTSTLFEVDYFGDEKAYLTQSGQLYAEASAMAFGNVYTFGPTFRAEKSKTRRHLTEFWMLEPEMAFATLEDVISLAEDMIVRVVSDVLETRRTELDVLERDISKLEACKGGFPRITYDDASKILLEHPDSEFVEGDDFGAPDEEILAAMHDQPLVITHYPKAVKAFYMKEAPENPTRVLAMDIIGPEGAGELIGGSQREEDLDTLLAAIAHHQLPMQEFEWYLDLRRFGSVPHGGFGLGLERLVRWICGIEHIREASPYPRMMTRIRP</sequence>
<evidence type="ECO:0000313" key="9">
    <source>
        <dbReference type="EMBL" id="QDV07621.1"/>
    </source>
</evidence>
<dbReference type="InterPro" id="IPR045864">
    <property type="entry name" value="aa-tRNA-synth_II/BPL/LPL"/>
</dbReference>
<dbReference type="Proteomes" id="UP000320390">
    <property type="component" value="Chromosome"/>
</dbReference>
<dbReference type="NCBIfam" id="NF003037">
    <property type="entry name" value="PRK03932.1"/>
    <property type="match status" value="1"/>
</dbReference>
<evidence type="ECO:0000256" key="4">
    <source>
        <dbReference type="ARBA" id="ARBA00022840"/>
    </source>
</evidence>
<dbReference type="GO" id="GO:0005524">
    <property type="term" value="F:ATP binding"/>
    <property type="evidence" value="ECO:0007669"/>
    <property type="project" value="UniProtKB-UniRule"/>
</dbReference>
<dbReference type="PANTHER" id="PTHR22594">
    <property type="entry name" value="ASPARTYL/LYSYL-TRNA SYNTHETASE"/>
    <property type="match status" value="1"/>
</dbReference>
<evidence type="ECO:0000313" key="10">
    <source>
        <dbReference type="Proteomes" id="UP000320390"/>
    </source>
</evidence>
<dbReference type="InterPro" id="IPR002312">
    <property type="entry name" value="Asp/Asn-tRNA-synth_IIb"/>
</dbReference>
<keyword evidence="7" id="KW-0963">Cytoplasm</keyword>
<protein>
    <recommendedName>
        <fullName evidence="7">Asparagine--tRNA ligase</fullName>
        <ecNumber evidence="7">6.1.1.22</ecNumber>
    </recommendedName>
    <alternativeName>
        <fullName evidence="7">Asparaginyl-tRNA synthetase</fullName>
        <shortName evidence="7">AsnRS</shortName>
    </alternativeName>
</protein>
<dbReference type="EC" id="6.1.1.22" evidence="7"/>
<evidence type="ECO:0000259" key="8">
    <source>
        <dbReference type="PROSITE" id="PS50862"/>
    </source>
</evidence>
<dbReference type="Pfam" id="PF01336">
    <property type="entry name" value="tRNA_anti-codon"/>
    <property type="match status" value="1"/>
</dbReference>
<dbReference type="AlphaFoldDB" id="A0A518EU75"/>
<dbReference type="Gene3D" id="2.40.50.140">
    <property type="entry name" value="Nucleic acid-binding proteins"/>
    <property type="match status" value="1"/>
</dbReference>
<reference evidence="9 10" key="1">
    <citation type="submission" date="2019-02" db="EMBL/GenBank/DDBJ databases">
        <title>Deep-cultivation of Planctomycetes and their phenomic and genomic characterization uncovers novel biology.</title>
        <authorList>
            <person name="Wiegand S."/>
            <person name="Jogler M."/>
            <person name="Boedeker C."/>
            <person name="Pinto D."/>
            <person name="Vollmers J."/>
            <person name="Rivas-Marin E."/>
            <person name="Kohn T."/>
            <person name="Peeters S.H."/>
            <person name="Heuer A."/>
            <person name="Rast P."/>
            <person name="Oberbeckmann S."/>
            <person name="Bunk B."/>
            <person name="Jeske O."/>
            <person name="Meyerdierks A."/>
            <person name="Storesund J.E."/>
            <person name="Kallscheuer N."/>
            <person name="Luecker S."/>
            <person name="Lage O.M."/>
            <person name="Pohl T."/>
            <person name="Merkel B.J."/>
            <person name="Hornburger P."/>
            <person name="Mueller R.-W."/>
            <person name="Bruemmer F."/>
            <person name="Labrenz M."/>
            <person name="Spormann A.M."/>
            <person name="Op den Camp H."/>
            <person name="Overmann J."/>
            <person name="Amann R."/>
            <person name="Jetten M.S.M."/>
            <person name="Mascher T."/>
            <person name="Medema M.H."/>
            <person name="Devos D.P."/>
            <person name="Kaster A.-K."/>
            <person name="Ovreas L."/>
            <person name="Rohde M."/>
            <person name="Galperin M.Y."/>
            <person name="Jogler C."/>
        </authorList>
    </citation>
    <scope>NUCLEOTIDE SEQUENCE [LARGE SCALE GENOMIC DNA]</scope>
    <source>
        <strain evidence="9 10">Poly30</strain>
    </source>
</reference>
<feature type="domain" description="Aminoacyl-transfer RNA synthetases class-II family profile" evidence="8">
    <location>
        <begin position="140"/>
        <end position="441"/>
    </location>
</feature>
<dbReference type="GO" id="GO:0003676">
    <property type="term" value="F:nucleic acid binding"/>
    <property type="evidence" value="ECO:0007669"/>
    <property type="project" value="InterPro"/>
</dbReference>
<dbReference type="PANTHER" id="PTHR22594:SF34">
    <property type="entry name" value="ASPARAGINE--TRNA LIGASE, MITOCHONDRIAL-RELATED"/>
    <property type="match status" value="1"/>
</dbReference>
<evidence type="ECO:0000256" key="5">
    <source>
        <dbReference type="ARBA" id="ARBA00022917"/>
    </source>
</evidence>
<keyword evidence="6 7" id="KW-0030">Aminoacyl-tRNA synthetase</keyword>
<dbReference type="Gene3D" id="3.30.930.10">
    <property type="entry name" value="Bira Bifunctional Protein, Domain 2"/>
    <property type="match status" value="1"/>
</dbReference>
<comment type="subcellular location">
    <subcellularLocation>
        <location evidence="7">Cytoplasm</location>
    </subcellularLocation>
</comment>
<keyword evidence="10" id="KW-1185">Reference proteome</keyword>
<dbReference type="InterPro" id="IPR004364">
    <property type="entry name" value="Aa-tRNA-synt_II"/>
</dbReference>
<dbReference type="PROSITE" id="PS50862">
    <property type="entry name" value="AA_TRNA_LIGASE_II"/>
    <property type="match status" value="1"/>
</dbReference>
<dbReference type="RefSeq" id="WP_145198821.1">
    <property type="nucleotide sequence ID" value="NZ_CP036434.1"/>
</dbReference>
<dbReference type="PRINTS" id="PR01042">
    <property type="entry name" value="TRNASYNTHASP"/>
</dbReference>